<dbReference type="GO" id="GO:0061630">
    <property type="term" value="F:ubiquitin protein ligase activity"/>
    <property type="evidence" value="ECO:0007669"/>
    <property type="project" value="TreeGrafter"/>
</dbReference>
<feature type="compositionally biased region" description="Polar residues" evidence="3">
    <location>
        <begin position="176"/>
        <end position="186"/>
    </location>
</feature>
<dbReference type="GO" id="GO:0005634">
    <property type="term" value="C:nucleus"/>
    <property type="evidence" value="ECO:0007669"/>
    <property type="project" value="UniProtKB-SubCell"/>
</dbReference>
<dbReference type="PROSITE" id="PS51015">
    <property type="entry name" value="YDG"/>
    <property type="match status" value="1"/>
</dbReference>
<feature type="compositionally biased region" description="Acidic residues" evidence="3">
    <location>
        <begin position="517"/>
        <end position="529"/>
    </location>
</feature>
<dbReference type="STRING" id="630390.A0A0C4EKT5"/>
<dbReference type="InterPro" id="IPR036987">
    <property type="entry name" value="SRA-YDG_sf"/>
</dbReference>
<dbReference type="PANTHER" id="PTHR14140:SF27">
    <property type="entry name" value="OS04G0289800 PROTEIN"/>
    <property type="match status" value="1"/>
</dbReference>
<dbReference type="InterPro" id="IPR015947">
    <property type="entry name" value="PUA-like_sf"/>
</dbReference>
<dbReference type="AlphaFoldDB" id="A0A0C4EKT5"/>
<dbReference type="PANTHER" id="PTHR14140">
    <property type="entry name" value="E3 UBIQUITIN-PROTEIN LIGASE UHRF-RELATED"/>
    <property type="match status" value="1"/>
</dbReference>
<keyword evidence="1 2" id="KW-0539">Nucleus</keyword>
<dbReference type="EMBL" id="ADAS02000114">
    <property type="protein sequence ID" value="OAV89923.1"/>
    <property type="molecule type" value="Genomic_DNA"/>
</dbReference>
<evidence type="ECO:0000256" key="2">
    <source>
        <dbReference type="PROSITE-ProRule" id="PRU00358"/>
    </source>
</evidence>
<reference evidence="6" key="4">
    <citation type="submission" date="2025-05" db="UniProtKB">
        <authorList>
            <consortium name="EnsemblFungi"/>
        </authorList>
    </citation>
    <scope>IDENTIFICATION</scope>
    <source>
        <strain evidence="6">isolate 1-1 / race 1 (BBBD)</strain>
    </source>
</reference>
<gene>
    <name evidence="5" type="ORF">PTTG_01363</name>
</gene>
<feature type="compositionally biased region" description="Acidic residues" evidence="3">
    <location>
        <begin position="582"/>
        <end position="604"/>
    </location>
</feature>
<dbReference type="SUPFAM" id="SSF88697">
    <property type="entry name" value="PUA domain-like"/>
    <property type="match status" value="1"/>
</dbReference>
<organism evidence="5">
    <name type="scientific">Puccinia triticina (isolate 1-1 / race 1 (BBBD))</name>
    <name type="common">Brown leaf rust fungus</name>
    <dbReference type="NCBI Taxonomy" id="630390"/>
    <lineage>
        <taxon>Eukaryota</taxon>
        <taxon>Fungi</taxon>
        <taxon>Dikarya</taxon>
        <taxon>Basidiomycota</taxon>
        <taxon>Pucciniomycotina</taxon>
        <taxon>Pucciniomycetes</taxon>
        <taxon>Pucciniales</taxon>
        <taxon>Pucciniaceae</taxon>
        <taxon>Puccinia</taxon>
    </lineage>
</organism>
<feature type="region of interest" description="Disordered" evidence="3">
    <location>
        <begin position="167"/>
        <end position="202"/>
    </location>
</feature>
<dbReference type="Proteomes" id="UP000005240">
    <property type="component" value="Unassembled WGS sequence"/>
</dbReference>
<accession>A0A0C4EKT5</accession>
<protein>
    <submittedName>
        <fullName evidence="6">YDG domain-containing protein</fullName>
    </submittedName>
</protein>
<dbReference type="GO" id="GO:0016567">
    <property type="term" value="P:protein ubiquitination"/>
    <property type="evidence" value="ECO:0007669"/>
    <property type="project" value="TreeGrafter"/>
</dbReference>
<sequence length="618" mass="68246">MQDNQNPHGPYNSALQMSLRTGHPVRVVRGSQLIASPWAPVSGYRYDGLYKVTRADMVRDPSGVTSFKCVVFRMERVEEAGYGLYELPVKRGQATLALSRASKGRSRKIKEDEQNAGSSLSSNKLLRRCKTSLRPAQQSTAFQTRPTETLPSIQVHAQSIAFQPATHPFPSLRAHPQSTACQSRPNPTFPSLKANPPHEDLPISLQPVKKPSIPQNQATESPQPGMSKGVFSLKFKRRDSPARPVQFPETKLSPVLQSYTTSPVPDYKAKSQSPCSAISTDMSLDVSESEGLRPERLLSPLPLNDFTFQITDQQSKHSWSASPDNRLSSPTFIKPSYQAPIPTRAFPPCPTVPNSPVRPLSKASLEAAWQFASTDHAPPQTLTNLLLDIKAFTEIEHHTCSGCMQLDMDQSQGIDFDPAEWVPAIKKEEADISEDLRHNDTVAPIVDWPQPGKTEEVKWEMSDMGNLDGTELESEEDSVDDEQQGKGDSNQTLPIRGPGKTEGVKWEMPDMGNLDGTELESEEDSVDDEQQGKGDSNQTLPIRGSEEHENEALRALHGVPIVGTPELAFWSFMHTTSNQYVDTDENLDGDPLDDSLADELDGDPLDPLHSCCFTDWGD</sequence>
<proteinExistence type="predicted"/>
<dbReference type="VEuPathDB" id="FungiDB:PTTG_01363"/>
<keyword evidence="7" id="KW-1185">Reference proteome</keyword>
<dbReference type="OMA" id="ECPIVVD"/>
<reference evidence="6 7" key="3">
    <citation type="journal article" date="2017" name="G3 (Bethesda)">
        <title>Comparative analysis highlights variable genome content of wheat rusts and divergence of the mating loci.</title>
        <authorList>
            <person name="Cuomo C.A."/>
            <person name="Bakkeren G."/>
            <person name="Khalil H.B."/>
            <person name="Panwar V."/>
            <person name="Joly D."/>
            <person name="Linning R."/>
            <person name="Sakthikumar S."/>
            <person name="Song X."/>
            <person name="Adiconis X."/>
            <person name="Fan L."/>
            <person name="Goldberg J.M."/>
            <person name="Levin J.Z."/>
            <person name="Young S."/>
            <person name="Zeng Q."/>
            <person name="Anikster Y."/>
            <person name="Bruce M."/>
            <person name="Wang M."/>
            <person name="Yin C."/>
            <person name="McCallum B."/>
            <person name="Szabo L.J."/>
            <person name="Hulbert S."/>
            <person name="Chen X."/>
            <person name="Fellers J.P."/>
        </authorList>
    </citation>
    <scope>NUCLEOTIDE SEQUENCE</scope>
    <source>
        <strain evidence="7">Isolate 1-1 / race 1 (BBBD)</strain>
        <strain evidence="6">isolate 1-1 / race 1 (BBBD)</strain>
    </source>
</reference>
<dbReference type="GO" id="GO:0044027">
    <property type="term" value="P:negative regulation of gene expression via chromosomal CpG island methylation"/>
    <property type="evidence" value="ECO:0007669"/>
    <property type="project" value="TreeGrafter"/>
</dbReference>
<feature type="region of interest" description="Disordered" evidence="3">
    <location>
        <begin position="467"/>
        <end position="544"/>
    </location>
</feature>
<feature type="compositionally biased region" description="Polar residues" evidence="3">
    <location>
        <begin position="115"/>
        <end position="124"/>
    </location>
</feature>
<dbReference type="OrthoDB" id="2270193at2759"/>
<comment type="subcellular location">
    <subcellularLocation>
        <location evidence="2">Nucleus</location>
    </subcellularLocation>
</comment>
<evidence type="ECO:0000259" key="4">
    <source>
        <dbReference type="PROSITE" id="PS51015"/>
    </source>
</evidence>
<dbReference type="Pfam" id="PF02182">
    <property type="entry name" value="SAD_SRA"/>
    <property type="match status" value="1"/>
</dbReference>
<evidence type="ECO:0000256" key="1">
    <source>
        <dbReference type="ARBA" id="ARBA00023242"/>
    </source>
</evidence>
<evidence type="ECO:0000313" key="6">
    <source>
        <dbReference type="EnsemblFungi" id="PTTG_01363-t43_1-p1"/>
    </source>
</evidence>
<name>A0A0C4EKT5_PUCT1</name>
<evidence type="ECO:0000313" key="5">
    <source>
        <dbReference type="EMBL" id="OAV89923.1"/>
    </source>
</evidence>
<dbReference type="InterPro" id="IPR045134">
    <property type="entry name" value="UHRF1/2-like"/>
</dbReference>
<dbReference type="EnsemblFungi" id="PTTG_01363-t43_1">
    <property type="protein sequence ID" value="PTTG_01363-t43_1-p1"/>
    <property type="gene ID" value="PTTG_01363"/>
</dbReference>
<reference evidence="5" key="1">
    <citation type="submission" date="2009-11" db="EMBL/GenBank/DDBJ databases">
        <authorList>
            <consortium name="The Broad Institute Genome Sequencing Platform"/>
            <person name="Ward D."/>
            <person name="Feldgarden M."/>
            <person name="Earl A."/>
            <person name="Young S.K."/>
            <person name="Zeng Q."/>
            <person name="Koehrsen M."/>
            <person name="Alvarado L."/>
            <person name="Berlin A."/>
            <person name="Bochicchio J."/>
            <person name="Borenstein D."/>
            <person name="Chapman S.B."/>
            <person name="Chen Z."/>
            <person name="Engels R."/>
            <person name="Freedman E."/>
            <person name="Gellesch M."/>
            <person name="Goldberg J."/>
            <person name="Griggs A."/>
            <person name="Gujja S."/>
            <person name="Heilman E."/>
            <person name="Heiman D."/>
            <person name="Hepburn T."/>
            <person name="Howarth C."/>
            <person name="Jen D."/>
            <person name="Larson L."/>
            <person name="Lewis B."/>
            <person name="Mehta T."/>
            <person name="Park D."/>
            <person name="Pearson M."/>
            <person name="Roberts A."/>
            <person name="Saif S."/>
            <person name="Shea T."/>
            <person name="Shenoy N."/>
            <person name="Sisk P."/>
            <person name="Stolte C."/>
            <person name="Sykes S."/>
            <person name="Thomson T."/>
            <person name="Walk T."/>
            <person name="White J."/>
            <person name="Yandava C."/>
            <person name="Izard J."/>
            <person name="Baranova O.V."/>
            <person name="Blanton J.M."/>
            <person name="Tanner A.C."/>
            <person name="Dewhirst F.E."/>
            <person name="Haas B."/>
            <person name="Nusbaum C."/>
            <person name="Birren B."/>
        </authorList>
    </citation>
    <scope>NUCLEOTIDE SEQUENCE [LARGE SCALE GENOMIC DNA]</scope>
    <source>
        <strain evidence="5">1-1 BBBD Race 1</strain>
    </source>
</reference>
<feature type="region of interest" description="Disordered" evidence="3">
    <location>
        <begin position="99"/>
        <end position="125"/>
    </location>
</feature>
<dbReference type="Gene3D" id="2.30.280.10">
    <property type="entry name" value="SRA-YDG"/>
    <property type="match status" value="1"/>
</dbReference>
<feature type="domain" description="YDG" evidence="4">
    <location>
        <begin position="1"/>
        <end position="76"/>
    </location>
</feature>
<evidence type="ECO:0000256" key="3">
    <source>
        <dbReference type="SAM" id="MobiDB-lite"/>
    </source>
</evidence>
<evidence type="ECO:0000313" key="7">
    <source>
        <dbReference type="Proteomes" id="UP000005240"/>
    </source>
</evidence>
<dbReference type="InterPro" id="IPR003105">
    <property type="entry name" value="SRA_YDG"/>
</dbReference>
<reference evidence="5" key="2">
    <citation type="submission" date="2016-05" db="EMBL/GenBank/DDBJ databases">
        <title>Comparative analysis highlights variable genome content of wheat rusts and divergence of the mating loci.</title>
        <authorList>
            <person name="Cuomo C.A."/>
            <person name="Bakkeren G."/>
            <person name="Szabo L."/>
            <person name="Khalil H."/>
            <person name="Joly D."/>
            <person name="Goldberg J."/>
            <person name="Young S."/>
            <person name="Zeng Q."/>
            <person name="Fellers J."/>
        </authorList>
    </citation>
    <scope>NUCLEOTIDE SEQUENCE [LARGE SCALE GENOMIC DNA]</scope>
    <source>
        <strain evidence="5">1-1 BBBD Race 1</strain>
    </source>
</reference>
<feature type="compositionally biased region" description="Acidic residues" evidence="3">
    <location>
        <begin position="470"/>
        <end position="482"/>
    </location>
</feature>
<feature type="region of interest" description="Disordered" evidence="3">
    <location>
        <begin position="581"/>
        <end position="607"/>
    </location>
</feature>